<protein>
    <submittedName>
        <fullName evidence="1">Uncharacterized protein</fullName>
    </submittedName>
</protein>
<dbReference type="Proteomes" id="UP000031719">
    <property type="component" value="Segment"/>
</dbReference>
<evidence type="ECO:0000313" key="1">
    <source>
        <dbReference type="EMBL" id="AJD82718.1"/>
    </source>
</evidence>
<accession>A0A0B5A1F5</accession>
<keyword evidence="2" id="KW-1185">Reference proteome</keyword>
<gene>
    <name evidence="1" type="ORF">PhiCHU_25</name>
</gene>
<name>A0A0B5A1F5_9CAUD</name>
<organism evidence="1 2">
    <name type="scientific">Pseudomonas phage PhiCHU</name>
    <dbReference type="NCBI Taxonomy" id="1589273"/>
    <lineage>
        <taxon>Viruses</taxon>
        <taxon>Duplodnaviria</taxon>
        <taxon>Heunggongvirae</taxon>
        <taxon>Uroviricota</taxon>
        <taxon>Caudoviricetes</taxon>
        <taxon>Bruynoghevirus</taxon>
        <taxon>Bruynoghevirus CHU</taxon>
    </lineage>
</organism>
<sequence>MNDLNNDHPLAGDFTMYYGNTYVFFEKEGVPYVMYVEGTEEDGDDTRFDGFVLLGRTYSLDDNEGRYSRVRFSDVVTDRPASGYYDIHGTGFRNVYVTFAVNNRSQKKGLDPRNFILNGIGSNGSLYPVNVLRIFLQSRDMISSPAHRDFYTEEGKRVFWKGMLVGNLVEGQLVVNDEFKKQEGLLCRLYTL</sequence>
<dbReference type="EMBL" id="KP233880">
    <property type="protein sequence ID" value="AJD82718.1"/>
    <property type="molecule type" value="Genomic_DNA"/>
</dbReference>
<dbReference type="RefSeq" id="YP_009210808.1">
    <property type="nucleotide sequence ID" value="NC_028933.1"/>
</dbReference>
<dbReference type="KEGG" id="vg:26637251"/>
<proteinExistence type="predicted"/>
<dbReference type="OrthoDB" id="8490at10239"/>
<reference evidence="1 2" key="1">
    <citation type="submission" date="2014-12" db="EMBL/GenBank/DDBJ databases">
        <authorList>
            <person name="Magill D.J."/>
            <person name="Shaburova O.V."/>
            <person name="Chesnokova E.N."/>
            <person name="Pleteneva E.A."/>
            <person name="Krylov V.N."/>
            <person name="Kulakov L.A."/>
        </authorList>
    </citation>
    <scope>NUCLEOTIDE SEQUENCE [LARGE SCALE GENOMIC DNA]</scope>
</reference>
<evidence type="ECO:0000313" key="2">
    <source>
        <dbReference type="Proteomes" id="UP000031719"/>
    </source>
</evidence>
<dbReference type="GeneID" id="26637251"/>